<dbReference type="Gene3D" id="1.10.10.10">
    <property type="entry name" value="Winged helix-like DNA-binding domain superfamily/Winged helix DNA-binding domain"/>
    <property type="match status" value="2"/>
</dbReference>
<sequence>MPDYDQTYDTFLSRIRNHFLDASPEIINSAVEILLDILGSDISVATKRKETNELLSDSIGDEEFGELINLANDYKSALSKHRVSDANGAGAIAIEVEESEGDEPDAESGEESEQEEEQEEEKEKTKENEGKLILDRVYDWKTFKEEVAEAEDIYKALSNGKLSDNDITKRFPKVTSSILLNRWRIVYSRKLTTENKAQVITEMQKLHLDPLILELIGNKEELTIKQLKRRLLYEEKSSDELNVALPKGTYQEKMPNYDVITVPPSAAPPSDDDLLPISTLPPWAQEAFPNNEASTFNRIQSKIYPMAFDSNENLLICAPTGAGKTNVAMLTMLRTIENYRVNNRIDAKKFKIVYIAPLKALVQEQMREFQRRLTSAYGLVVNELTGDSSLSQQQISETNVIVTTPEKWDIITRKDHDYLKVVKLLIIDEIHLLHDLRGPVLEGIVSRIVRASEDLRIVGLSATLPNYQDVAKFIRAGDKGVFYFDSSYRPCPLEQKFVGIKEQKALKKKIAMNEACFEQTSNVLKRNQQLIIFVHSRNETATTAEFLVDALSNSETEIITEISTREILQQESERVANTKLQRLMVSGIGVHHAGLNKDDRTLVEDLFAQGHLKVLVSTATLAWGVNLPAHTVIIKGTDVYSPESGNWTQLSPQDVFQMLGRAGRPRYDKNGEGIIITSQDRIQYYLAILNQQYPIESQLMTKLIDSVNAEVVAGNISSLSDGIDWLGYTYLYVRMLQAPKLYGADSLTNEEDPTMYVKRLELIHAAFTILHENKLLVHDGAKVEPTELGKIASYHYISYQTVARYNQLLKPWNSEGDIIRVFAHSDEFQFIPVRREERIEINKLMEKCPIPIKELPTEPLAKINILLQTYISRLGLEGYALISDMIYIKQSASRLLHALYEIALLKKWSSLAKAILDLSKMVSNRLWASDSPLRQFGHLAPKSLIKASESSHLPWLQYFHLTTEELAEVLNLRGNAQQAWDLVHSFPRIELNYTVQPIADEYVRLKVEAIPKWNWLSVHGRQESFDLFLEDCDGNELMQHRHFHVRKEDIGQPHILEFQFKLRSPQPPNLLISFVSTKWVNCTSKRPIITDLITPKDRSHFIQRGEETVVLEDTEFNLKEEEFTRELYDAICDEENILVGINAGAQKDLCPDLSIAQHLRRSNKRIIYINPNEAIVEAKFKKWSRIRSLKVSKLSGDLKKDVRAFNTNEVIFATLAPFYALCKRWKSSKAIKTIQLIVLDDLHELEANPVYEFLITKIKILQSHGETIDVRLVGISYPLLNSRDVASWLNIAKGNIINYPASLRDKKIEEIHFSEDKKWSIGNARTIVFAGTNSEAMEIAQNLPKRKQASLDEYGIESKILRGALDNGVALLLNEFSSKDKAIVFNLYETGNVSVIVTTRDAAQIVPAAEYVIIEGTAYFDGYEHRDVDYSVVDLYNMVGRCQISPGRVYIHTKDEVTEFYSSFINSGIPLESSLDTSVYEFFIDGIAHGLLKSRQDCIDLLTYTLFYKRLLSNPSYYGLKNLSSLAVSEYLSNLIEDLMDDLIKAEFIEEDEKETIVPSNKALITSHYDLSFETLNALGTLNANSKLKDILLAVTSASEFESIPVRNADESLSAIARKLPLKNASSMTPFYKAFILVQAFISRINLPFELKYEQDKVLKIFARVLNASIDVLSGEGHLSAMLAMDLWQMLSQQVWSFENHLKQIPKFNEEILARCKEHNVETVYDIMSVEDDERDEILQLKDDDLNQVAMFVNQYPNVKLSFEKLDQGSIRAILERDEELETLNAVCRLPFTKEENWWVIVGSQSLNQLYAIKKTQIRNLEQSLEIDFESPDSVEDLTCWAICDSYMDADKEVQISY</sequence>
<dbReference type="InterPro" id="IPR035892">
    <property type="entry name" value="C2_domain_sf"/>
</dbReference>
<dbReference type="Gene3D" id="3.40.50.300">
    <property type="entry name" value="P-loop containing nucleotide triphosphate hydrolases"/>
    <property type="match status" value="4"/>
</dbReference>
<name>A0AAD5BFQ7_9ASCO</name>
<dbReference type="PROSITE" id="PS51192">
    <property type="entry name" value="HELICASE_ATP_BIND_1"/>
    <property type="match status" value="1"/>
</dbReference>
<dbReference type="FunFam" id="3.40.50.300:FF:003287">
    <property type="entry name" value="U5 small nuclear ribonucleoprotein 200 kDa helicase"/>
    <property type="match status" value="1"/>
</dbReference>
<keyword evidence="4" id="KW-0067">ATP-binding</keyword>
<dbReference type="SMART" id="SM00490">
    <property type="entry name" value="HELICc"/>
    <property type="match status" value="1"/>
</dbReference>
<feature type="domain" description="Helicase ATP-binding" evidence="6">
    <location>
        <begin position="305"/>
        <end position="482"/>
    </location>
</feature>
<keyword evidence="2" id="KW-0378">Hydrolase</keyword>
<dbReference type="PANTHER" id="PTHR47961">
    <property type="entry name" value="DNA POLYMERASE THETA, PUTATIVE (AFU_ORTHOLOGUE AFUA_1G05260)-RELATED"/>
    <property type="match status" value="1"/>
</dbReference>
<evidence type="ECO:0000313" key="8">
    <source>
        <dbReference type="EMBL" id="KAI5958532.1"/>
    </source>
</evidence>
<keyword evidence="3" id="KW-0347">Helicase</keyword>
<organism evidence="8 9">
    <name type="scientific">Candida theae</name>
    <dbReference type="NCBI Taxonomy" id="1198502"/>
    <lineage>
        <taxon>Eukaryota</taxon>
        <taxon>Fungi</taxon>
        <taxon>Dikarya</taxon>
        <taxon>Ascomycota</taxon>
        <taxon>Saccharomycotina</taxon>
        <taxon>Pichiomycetes</taxon>
        <taxon>Debaryomycetaceae</taxon>
        <taxon>Candida/Lodderomyces clade</taxon>
        <taxon>Candida</taxon>
    </lineage>
</organism>
<dbReference type="GO" id="GO:0004386">
    <property type="term" value="F:helicase activity"/>
    <property type="evidence" value="ECO:0007669"/>
    <property type="project" value="UniProtKB-KW"/>
</dbReference>
<dbReference type="Pfam" id="PF23445">
    <property type="entry name" value="WHD_SNRNP200"/>
    <property type="match status" value="2"/>
</dbReference>
<dbReference type="Pfam" id="PF00271">
    <property type="entry name" value="Helicase_C"/>
    <property type="match status" value="1"/>
</dbReference>
<dbReference type="InterPro" id="IPR014756">
    <property type="entry name" value="Ig_E-set"/>
</dbReference>
<keyword evidence="9" id="KW-1185">Reference proteome</keyword>
<dbReference type="GO" id="GO:0016787">
    <property type="term" value="F:hydrolase activity"/>
    <property type="evidence" value="ECO:0007669"/>
    <property type="project" value="UniProtKB-KW"/>
</dbReference>
<dbReference type="GeneID" id="76150436"/>
<feature type="region of interest" description="Disordered" evidence="5">
    <location>
        <begin position="97"/>
        <end position="128"/>
    </location>
</feature>
<gene>
    <name evidence="8" type="ORF">KGF57_002377</name>
</gene>
<dbReference type="InterPro" id="IPR057842">
    <property type="entry name" value="WH_MER3"/>
</dbReference>
<dbReference type="Gene3D" id="1.10.150.20">
    <property type="entry name" value="5' to 3' exonuclease, C-terminal subdomain"/>
    <property type="match status" value="2"/>
</dbReference>
<dbReference type="SUPFAM" id="SSF52540">
    <property type="entry name" value="P-loop containing nucleoside triphosphate hydrolases"/>
    <property type="match status" value="3"/>
</dbReference>
<dbReference type="SUPFAM" id="SSF46785">
    <property type="entry name" value="Winged helix' DNA-binding domain"/>
    <property type="match status" value="1"/>
</dbReference>
<reference evidence="8 9" key="1">
    <citation type="journal article" date="2022" name="DNA Res.">
        <title>Genome analysis of five recently described species of the CUG-Ser clade uncovers Candida theae as a new hybrid lineage with pathogenic potential in the Candida parapsilosis species complex.</title>
        <authorList>
            <person name="Mixao V."/>
            <person name="Del Olmo V."/>
            <person name="Hegedusova E."/>
            <person name="Saus E."/>
            <person name="Pryszcz L."/>
            <person name="Cillingova A."/>
            <person name="Nosek J."/>
            <person name="Gabaldon T."/>
        </authorList>
    </citation>
    <scope>NUCLEOTIDE SEQUENCE [LARGE SCALE GENOMIC DNA]</scope>
    <source>
        <strain evidence="8 9">CBS 12239</strain>
    </source>
</reference>
<dbReference type="PIRSF" id="PIRSF039073">
    <property type="entry name" value="BRR2"/>
    <property type="match status" value="1"/>
</dbReference>
<dbReference type="FunFam" id="3.40.50.300:FF:000062">
    <property type="entry name" value="U5 small nuclear ribonucleoprotein helicase"/>
    <property type="match status" value="1"/>
</dbReference>
<evidence type="ECO:0000256" key="2">
    <source>
        <dbReference type="ARBA" id="ARBA00022801"/>
    </source>
</evidence>
<evidence type="ECO:0000256" key="4">
    <source>
        <dbReference type="ARBA" id="ARBA00022840"/>
    </source>
</evidence>
<dbReference type="Pfam" id="PF00270">
    <property type="entry name" value="DEAD"/>
    <property type="match status" value="2"/>
</dbReference>
<dbReference type="Pfam" id="PF02889">
    <property type="entry name" value="Sec63"/>
    <property type="match status" value="2"/>
</dbReference>
<evidence type="ECO:0000313" key="9">
    <source>
        <dbReference type="Proteomes" id="UP001204833"/>
    </source>
</evidence>
<dbReference type="Proteomes" id="UP001204833">
    <property type="component" value="Unassembled WGS sequence"/>
</dbReference>
<dbReference type="InterPro" id="IPR014001">
    <property type="entry name" value="Helicase_ATP-bd"/>
</dbReference>
<dbReference type="PROSITE" id="PS51194">
    <property type="entry name" value="HELICASE_CTER"/>
    <property type="match status" value="1"/>
</dbReference>
<dbReference type="InterPro" id="IPR011545">
    <property type="entry name" value="DEAD/DEAH_box_helicase_dom"/>
</dbReference>
<evidence type="ECO:0000259" key="6">
    <source>
        <dbReference type="PROSITE" id="PS51192"/>
    </source>
</evidence>
<dbReference type="CDD" id="cd18795">
    <property type="entry name" value="SF2_C_Ski2"/>
    <property type="match status" value="1"/>
</dbReference>
<evidence type="ECO:0000259" key="7">
    <source>
        <dbReference type="PROSITE" id="PS51194"/>
    </source>
</evidence>
<dbReference type="GO" id="GO:0003676">
    <property type="term" value="F:nucleic acid binding"/>
    <property type="evidence" value="ECO:0007669"/>
    <property type="project" value="InterPro"/>
</dbReference>
<dbReference type="SMART" id="SM00973">
    <property type="entry name" value="Sec63"/>
    <property type="match status" value="2"/>
</dbReference>
<dbReference type="InterPro" id="IPR050474">
    <property type="entry name" value="Hel308_SKI2-like"/>
</dbReference>
<dbReference type="SUPFAM" id="SSF158702">
    <property type="entry name" value="Sec63 N-terminal domain-like"/>
    <property type="match status" value="2"/>
</dbReference>
<feature type="domain" description="Helicase C-terminal" evidence="7">
    <location>
        <begin position="546"/>
        <end position="727"/>
    </location>
</feature>
<dbReference type="FunFam" id="1.10.3380.10:FF:000001">
    <property type="entry name" value="U5 small nuclear ribonucleoprotein helicase"/>
    <property type="match status" value="1"/>
</dbReference>
<protein>
    <submittedName>
        <fullName evidence="8">Brr2</fullName>
    </submittedName>
</protein>
<comment type="caution">
    <text evidence="8">The sequence shown here is derived from an EMBL/GenBank/DDBJ whole genome shotgun (WGS) entry which is preliminary data.</text>
</comment>
<dbReference type="InterPro" id="IPR001650">
    <property type="entry name" value="Helicase_C-like"/>
</dbReference>
<dbReference type="GO" id="GO:0005634">
    <property type="term" value="C:nucleus"/>
    <property type="evidence" value="ECO:0007669"/>
    <property type="project" value="TreeGrafter"/>
</dbReference>
<dbReference type="FunFam" id="1.10.10.10:FF:000024">
    <property type="entry name" value="U5 small nuclear ribonucleoprotein helicase"/>
    <property type="match status" value="1"/>
</dbReference>
<dbReference type="SUPFAM" id="SSF81296">
    <property type="entry name" value="E set domains"/>
    <property type="match status" value="1"/>
</dbReference>
<dbReference type="FunFam" id="1.10.150.20:FF:000013">
    <property type="entry name" value="U5 small nuclear ribonucleoprotein kDa helicase"/>
    <property type="match status" value="1"/>
</dbReference>
<dbReference type="EMBL" id="JAIHNG010000116">
    <property type="protein sequence ID" value="KAI5958532.1"/>
    <property type="molecule type" value="Genomic_DNA"/>
</dbReference>
<evidence type="ECO:0000256" key="5">
    <source>
        <dbReference type="SAM" id="MobiDB-lite"/>
    </source>
</evidence>
<dbReference type="SMART" id="SM00487">
    <property type="entry name" value="DEXDc"/>
    <property type="match status" value="1"/>
</dbReference>
<dbReference type="Gene3D" id="1.10.3380.10">
    <property type="entry name" value="Sec63 N-terminal domain-like domain"/>
    <property type="match status" value="2"/>
</dbReference>
<dbReference type="InterPro" id="IPR036390">
    <property type="entry name" value="WH_DNA-bd_sf"/>
</dbReference>
<dbReference type="GO" id="GO:0005524">
    <property type="term" value="F:ATP binding"/>
    <property type="evidence" value="ECO:0007669"/>
    <property type="project" value="UniProtKB-KW"/>
</dbReference>
<dbReference type="InterPro" id="IPR004179">
    <property type="entry name" value="Sec63-dom"/>
</dbReference>
<dbReference type="InterPro" id="IPR036388">
    <property type="entry name" value="WH-like_DNA-bd_sf"/>
</dbReference>
<evidence type="ECO:0000256" key="3">
    <source>
        <dbReference type="ARBA" id="ARBA00022806"/>
    </source>
</evidence>
<dbReference type="InterPro" id="IPR027417">
    <property type="entry name" value="P-loop_NTPase"/>
</dbReference>
<evidence type="ECO:0000256" key="1">
    <source>
        <dbReference type="ARBA" id="ARBA00022741"/>
    </source>
</evidence>
<dbReference type="RefSeq" id="XP_051608979.1">
    <property type="nucleotide sequence ID" value="XM_051751683.1"/>
</dbReference>
<dbReference type="Gene3D" id="2.60.40.150">
    <property type="entry name" value="C2 domain"/>
    <property type="match status" value="2"/>
</dbReference>
<accession>A0AAD5BFQ7</accession>
<proteinExistence type="predicted"/>
<feature type="compositionally biased region" description="Acidic residues" evidence="5">
    <location>
        <begin position="97"/>
        <end position="120"/>
    </location>
</feature>
<dbReference type="PANTHER" id="PTHR47961:SF4">
    <property type="entry name" value="ACTIVATING SIGNAL COINTEGRATOR 1 COMPLEX SUBUNIT 3"/>
    <property type="match status" value="1"/>
</dbReference>
<keyword evidence="1" id="KW-0547">Nucleotide-binding</keyword>